<sequence>MKILPSLVKYGDTPIASFTYGYLAVCIGECVLVYKKNEQTFSVISSFDFPNTHIKSLGFISGAYSKQFILVVVSDNSIALCDILNLKSKSFNMKCSQVCFDNSTIDSFIVLENEKELTEYSYIDKDIFTIQKNWTLTFEDPLTCVSISTYNSNYAIALTKASELIILNRKNQKYPYQITSSVYNLTQDERVEGVTTISFGFAIAWSKHFIHLIHLVTGAAFTILSFTQDKIVSSVYANDDNDISFFVLYNDNSIEQFSIENSSLSKPQSVNLPKTFNFAPLYVSKGDLIIISNYYKTYIIKKSTNKSLSLNTFYTLPIMKEGTLVSKFNNQIVFSDVDDALTSYNYKTGVYSFRYPKQVDKLCYFSNNSIVYLIEGSVYLFEQKQQFDITELHIIDKPVTDLRTIADYIIVSDSNTIGVYCNGKVSTKTINDLQAYDVSLDNDKKLVIAISIKSKGIFFANEDMKPVFGSFPQFTATSYYSLISFDFPQVVGIDMSYKLYIFNLQNGECCKRVNYKMPAEIVCYRGESKFAFNFKNSIEIMNSNLELIELIQNNSANILSASGDTLTVLEKSGITLHQSTKSDNKYYELNFFQTKKPFALNVETSREYIDMVIKSMSIPINYPEFVDDFNLILGEKPKQITPSITSDIKRVYHRFVLSFYQKEIPEENIEQLKLFIKSFEENKDFLGASLLSLIIGDKNSTLKYLLMAEYFELAHIFAHLNNLDESVVIDSYLTYSLQSGNLINAIHILMELKRYHKIASILYEHEFNANLRYFNDKYDISSFKEESGCASIEEILDFLRTHEFKETFVEL</sequence>
<organism evidence="1 2">
    <name type="scientific">Trichomonas vaginalis (strain ATCC PRA-98 / G3)</name>
    <dbReference type="NCBI Taxonomy" id="412133"/>
    <lineage>
        <taxon>Eukaryota</taxon>
        <taxon>Metamonada</taxon>
        <taxon>Parabasalia</taxon>
        <taxon>Trichomonadida</taxon>
        <taxon>Trichomonadidae</taxon>
        <taxon>Trichomonas</taxon>
    </lineage>
</organism>
<dbReference type="VEuPathDB" id="TrichDB:TVAG_391880"/>
<name>A2DFV1_TRIV3</name>
<reference evidence="1" key="1">
    <citation type="submission" date="2006-10" db="EMBL/GenBank/DDBJ databases">
        <authorList>
            <person name="Amadeo P."/>
            <person name="Zhao Q."/>
            <person name="Wortman J."/>
            <person name="Fraser-Liggett C."/>
            <person name="Carlton J."/>
        </authorList>
    </citation>
    <scope>NUCLEOTIDE SEQUENCE</scope>
    <source>
        <strain evidence="1">G3</strain>
    </source>
</reference>
<dbReference type="SUPFAM" id="SSF50969">
    <property type="entry name" value="YVTN repeat-like/Quinoprotein amine dehydrogenase"/>
    <property type="match status" value="1"/>
</dbReference>
<dbReference type="Proteomes" id="UP000001542">
    <property type="component" value="Unassembled WGS sequence"/>
</dbReference>
<dbReference type="EMBL" id="DS113195">
    <property type="protein sequence ID" value="EAY20804.1"/>
    <property type="molecule type" value="Genomic_DNA"/>
</dbReference>
<dbReference type="InParanoid" id="A2DFV1"/>
<dbReference type="SUPFAM" id="SSF50978">
    <property type="entry name" value="WD40 repeat-like"/>
    <property type="match status" value="1"/>
</dbReference>
<accession>A2DFV1</accession>
<dbReference type="RefSeq" id="XP_001581790.1">
    <property type="nucleotide sequence ID" value="XM_001581740.1"/>
</dbReference>
<dbReference type="InterPro" id="IPR011044">
    <property type="entry name" value="Quino_amine_DH_bsu"/>
</dbReference>
<dbReference type="InterPro" id="IPR036322">
    <property type="entry name" value="WD40_repeat_dom_sf"/>
</dbReference>
<keyword evidence="2" id="KW-1185">Reference proteome</keyword>
<gene>
    <name evidence="1" type="ORF">TVAG_391880</name>
</gene>
<dbReference type="AlphaFoldDB" id="A2DFV1"/>
<reference evidence="1" key="2">
    <citation type="journal article" date="2007" name="Science">
        <title>Draft genome sequence of the sexually transmitted pathogen Trichomonas vaginalis.</title>
        <authorList>
            <person name="Carlton J.M."/>
            <person name="Hirt R.P."/>
            <person name="Silva J.C."/>
            <person name="Delcher A.L."/>
            <person name="Schatz M."/>
            <person name="Zhao Q."/>
            <person name="Wortman J.R."/>
            <person name="Bidwell S.L."/>
            <person name="Alsmark U.C.M."/>
            <person name="Besteiro S."/>
            <person name="Sicheritz-Ponten T."/>
            <person name="Noel C.J."/>
            <person name="Dacks J.B."/>
            <person name="Foster P.G."/>
            <person name="Simillion C."/>
            <person name="Van de Peer Y."/>
            <person name="Miranda-Saavedra D."/>
            <person name="Barton G.J."/>
            <person name="Westrop G.D."/>
            <person name="Mueller S."/>
            <person name="Dessi D."/>
            <person name="Fiori P.L."/>
            <person name="Ren Q."/>
            <person name="Paulsen I."/>
            <person name="Zhang H."/>
            <person name="Bastida-Corcuera F.D."/>
            <person name="Simoes-Barbosa A."/>
            <person name="Brown M.T."/>
            <person name="Hayes R.D."/>
            <person name="Mukherjee M."/>
            <person name="Okumura C.Y."/>
            <person name="Schneider R."/>
            <person name="Smith A.J."/>
            <person name="Vanacova S."/>
            <person name="Villalvazo M."/>
            <person name="Haas B.J."/>
            <person name="Pertea M."/>
            <person name="Feldblyum T.V."/>
            <person name="Utterback T.R."/>
            <person name="Shu C.L."/>
            <person name="Osoegawa K."/>
            <person name="de Jong P.J."/>
            <person name="Hrdy I."/>
            <person name="Horvathova L."/>
            <person name="Zubacova Z."/>
            <person name="Dolezal P."/>
            <person name="Malik S.B."/>
            <person name="Logsdon J.M. Jr."/>
            <person name="Henze K."/>
            <person name="Gupta A."/>
            <person name="Wang C.C."/>
            <person name="Dunne R.L."/>
            <person name="Upcroft J.A."/>
            <person name="Upcroft P."/>
            <person name="White O."/>
            <person name="Salzberg S.L."/>
            <person name="Tang P."/>
            <person name="Chiu C.-H."/>
            <person name="Lee Y.-S."/>
            <person name="Embley T.M."/>
            <person name="Coombs G.H."/>
            <person name="Mottram J.C."/>
            <person name="Tachezy J."/>
            <person name="Fraser-Liggett C.M."/>
            <person name="Johnson P.J."/>
        </authorList>
    </citation>
    <scope>NUCLEOTIDE SEQUENCE [LARGE SCALE GENOMIC DNA]</scope>
    <source>
        <strain evidence="1">G3</strain>
    </source>
</reference>
<dbReference type="VEuPathDB" id="TrichDB:TVAGG3_0322680"/>
<evidence type="ECO:0000313" key="1">
    <source>
        <dbReference type="EMBL" id="EAY20804.1"/>
    </source>
</evidence>
<dbReference type="KEGG" id="tva:5466348"/>
<protein>
    <submittedName>
        <fullName evidence="1">Uncharacterized protein</fullName>
    </submittedName>
</protein>
<evidence type="ECO:0000313" key="2">
    <source>
        <dbReference type="Proteomes" id="UP000001542"/>
    </source>
</evidence>
<proteinExistence type="predicted"/>